<dbReference type="SMART" id="SM00487">
    <property type="entry name" value="DEXDc"/>
    <property type="match status" value="1"/>
</dbReference>
<organism evidence="4 5">
    <name type="scientific">Actinocatenispora comari</name>
    <dbReference type="NCBI Taxonomy" id="2807577"/>
    <lineage>
        <taxon>Bacteria</taxon>
        <taxon>Bacillati</taxon>
        <taxon>Actinomycetota</taxon>
        <taxon>Actinomycetes</taxon>
        <taxon>Micromonosporales</taxon>
        <taxon>Micromonosporaceae</taxon>
        <taxon>Actinocatenispora</taxon>
    </lineage>
</organism>
<dbReference type="GO" id="GO:0005524">
    <property type="term" value="F:ATP binding"/>
    <property type="evidence" value="ECO:0007669"/>
    <property type="project" value="InterPro"/>
</dbReference>
<dbReference type="GO" id="GO:0005829">
    <property type="term" value="C:cytosol"/>
    <property type="evidence" value="ECO:0007669"/>
    <property type="project" value="TreeGrafter"/>
</dbReference>
<keyword evidence="2" id="KW-1133">Transmembrane helix</keyword>
<reference evidence="5" key="1">
    <citation type="journal article" date="2021" name="Int. J. Syst. Evol. Microbiol.">
        <title>Actinocatenispora comari sp. nov., an endophytic actinomycete isolated from aerial parts of Comarum salesowianum.</title>
        <authorList>
            <person name="Oyunbileg N."/>
            <person name="Iizaka Y."/>
            <person name="Hamada M."/>
            <person name="Davaapurev B.O."/>
            <person name="Fukumoto A."/>
            <person name="Tsetseg B."/>
            <person name="Kato F."/>
            <person name="Tamura T."/>
            <person name="Batkhuu J."/>
            <person name="Anzai Y."/>
        </authorList>
    </citation>
    <scope>NUCLEOTIDE SEQUENCE [LARGE SCALE GENOMIC DNA]</scope>
    <source>
        <strain evidence="5">NUM-2625</strain>
    </source>
</reference>
<gene>
    <name evidence="4" type="ORF">NUM_24970</name>
</gene>
<dbReference type="InterPro" id="IPR014001">
    <property type="entry name" value="Helicase_ATP-bd"/>
</dbReference>
<evidence type="ECO:0000256" key="1">
    <source>
        <dbReference type="SAM" id="MobiDB-lite"/>
    </source>
</evidence>
<dbReference type="GO" id="GO:0003677">
    <property type="term" value="F:DNA binding"/>
    <property type="evidence" value="ECO:0007669"/>
    <property type="project" value="InterPro"/>
</dbReference>
<dbReference type="SUPFAM" id="SSF52540">
    <property type="entry name" value="P-loop containing nucleoside triphosphate hydrolases"/>
    <property type="match status" value="2"/>
</dbReference>
<dbReference type="EMBL" id="BOPO01000039">
    <property type="protein sequence ID" value="GIL27243.1"/>
    <property type="molecule type" value="Genomic_DNA"/>
</dbReference>
<dbReference type="PROSITE" id="PS51192">
    <property type="entry name" value="HELICASE_ATP_BIND_1"/>
    <property type="match status" value="1"/>
</dbReference>
<dbReference type="GO" id="GO:0016787">
    <property type="term" value="F:hydrolase activity"/>
    <property type="evidence" value="ECO:0007669"/>
    <property type="project" value="InterPro"/>
</dbReference>
<dbReference type="PANTHER" id="PTHR47396">
    <property type="entry name" value="TYPE I RESTRICTION ENZYME ECOKI R PROTEIN"/>
    <property type="match status" value="1"/>
</dbReference>
<evidence type="ECO:0000256" key="2">
    <source>
        <dbReference type="SAM" id="Phobius"/>
    </source>
</evidence>
<sequence length="967" mass="100811">MSDAADELRARRFGGSWRRYQQQALDAFEADRAGGDHRFFAVLPPGAGKTLIGLEVARRLGRRTLVLAPNTAVVGQWADTWDRRFVPDGAPCGTDRDLAGAVNVLTYQSIAVLRAGTAAPHRRATLRAGSHDELLDLLHPNGRAVIERARGLGPWTLVLDECHHLLSTWGALVRAVVDALGERTALVGLTATPRRSLTGWQAELHDDLFGPADLEVPAPALVKAGTLAPYQELVYLTRPTPAEDTWLASETARFAQLRFQLIDHALGTVPLLTWLSARADRSYAPAGGTDTHRPDAPAGHGDPGEDGRGTPAERAESGRAAGSAGGPRLSWSAFEAAEPALARAALRFAHAGMIGLPAGARLREMHRTAPDADDWVAVLGDFCTGHLQASADERDVAALAAIKRVLPGLGYRLTSRGLRVGPSPVDRLCGLSEAKIAATTHILAAESAARGDRLRALVLCDFEQLAGRPAASLAPVPLSALSGSARLAFATLAAADVDGPGGLRPLLVTGATFAAPRALAAELVAAATRAGHRVGTAPLDAVTVLLTGLPTRAAVALATEFFAAGRARVLVGTRALLGEGWDCPQVCVTVDLTTATTATAVTQMRGRGLRPDPADPAKLTDNWTVCCVADEHPRGDADYLRLVRKHDAYFALGAGGEVESGVTHCDAALSPYAPPDAATSRAVTARALAAPARLAEVRDEWRIGAPFAGVEAASLRVRSGRSLGRSAAWLPGALLAPTAPDEHGPRLAPGYVVAAVAAVLVAALSLLLGPVVALAGIALAGTAGLVATAVGLVRRHRIRTGPDALEQLAAAVADALHTAGGTDTGAGALHVSPAVDGSLRCELTGVPAEQSALFAAALDELLAPLAEPRYLVGRRVLVAPAGARGAVTLAVRSMVRRPLPGAVAWHAVPRWCARNAVRRELFAAAWERHVGPARLLAAEGAEGAAICELMRGEDPFAITAQLRTVWR</sequence>
<dbReference type="InterPro" id="IPR050742">
    <property type="entry name" value="Helicase_Restrict-Modif_Enz"/>
</dbReference>
<dbReference type="PANTHER" id="PTHR47396:SF1">
    <property type="entry name" value="ATP-DEPENDENT HELICASE IRC3-RELATED"/>
    <property type="match status" value="1"/>
</dbReference>
<evidence type="ECO:0000259" key="3">
    <source>
        <dbReference type="PROSITE" id="PS51192"/>
    </source>
</evidence>
<proteinExistence type="predicted"/>
<dbReference type="Proteomes" id="UP000614996">
    <property type="component" value="Unassembled WGS sequence"/>
</dbReference>
<evidence type="ECO:0000313" key="5">
    <source>
        <dbReference type="Proteomes" id="UP000614996"/>
    </source>
</evidence>
<comment type="caution">
    <text evidence="4">The sequence shown here is derived from an EMBL/GenBank/DDBJ whole genome shotgun (WGS) entry which is preliminary data.</text>
</comment>
<dbReference type="Pfam" id="PF04851">
    <property type="entry name" value="ResIII"/>
    <property type="match status" value="1"/>
</dbReference>
<dbReference type="AlphaFoldDB" id="A0A8J4AEL3"/>
<keyword evidence="5" id="KW-1185">Reference proteome</keyword>
<accession>A0A8J4AEL3</accession>
<keyword evidence="2" id="KW-0472">Membrane</keyword>
<feature type="region of interest" description="Disordered" evidence="1">
    <location>
        <begin position="284"/>
        <end position="328"/>
    </location>
</feature>
<evidence type="ECO:0000313" key="4">
    <source>
        <dbReference type="EMBL" id="GIL27243.1"/>
    </source>
</evidence>
<dbReference type="InterPro" id="IPR006935">
    <property type="entry name" value="Helicase/UvrB_N"/>
</dbReference>
<keyword evidence="2" id="KW-0812">Transmembrane</keyword>
<dbReference type="InterPro" id="IPR027417">
    <property type="entry name" value="P-loop_NTPase"/>
</dbReference>
<dbReference type="RefSeq" id="WP_207124986.1">
    <property type="nucleotide sequence ID" value="NZ_BOPO01000039.1"/>
</dbReference>
<name>A0A8J4AEL3_9ACTN</name>
<dbReference type="Gene3D" id="3.40.50.300">
    <property type="entry name" value="P-loop containing nucleotide triphosphate hydrolases"/>
    <property type="match status" value="2"/>
</dbReference>
<feature type="transmembrane region" description="Helical" evidence="2">
    <location>
        <begin position="774"/>
        <end position="793"/>
    </location>
</feature>
<feature type="domain" description="Helicase ATP-binding" evidence="3">
    <location>
        <begin position="30"/>
        <end position="211"/>
    </location>
</feature>
<feature type="transmembrane region" description="Helical" evidence="2">
    <location>
        <begin position="750"/>
        <end position="768"/>
    </location>
</feature>
<feature type="compositionally biased region" description="Basic and acidic residues" evidence="1">
    <location>
        <begin position="302"/>
        <end position="317"/>
    </location>
</feature>
<protein>
    <recommendedName>
        <fullName evidence="3">Helicase ATP-binding domain-containing protein</fullName>
    </recommendedName>
</protein>